<dbReference type="AlphaFoldDB" id="A0A6J8CZN8"/>
<organism evidence="1 2">
    <name type="scientific">Mytilus coruscus</name>
    <name type="common">Sea mussel</name>
    <dbReference type="NCBI Taxonomy" id="42192"/>
    <lineage>
        <taxon>Eukaryota</taxon>
        <taxon>Metazoa</taxon>
        <taxon>Spiralia</taxon>
        <taxon>Lophotrochozoa</taxon>
        <taxon>Mollusca</taxon>
        <taxon>Bivalvia</taxon>
        <taxon>Autobranchia</taxon>
        <taxon>Pteriomorphia</taxon>
        <taxon>Mytilida</taxon>
        <taxon>Mytiloidea</taxon>
        <taxon>Mytilidae</taxon>
        <taxon>Mytilinae</taxon>
        <taxon>Mytilus</taxon>
    </lineage>
</organism>
<sequence>MGICIGNTYAGCPSCADDIVLLLNDQNEMQEMLNTVYDYSSDHRFLIHQIKSNTVVESVNKRTSERIQQTTENFTLGDNIMEFKSETTKRTTSEETKININDRISLARRTLYSLIKTGVHGTNGLNPRTSCKIYQVYVIPCLLYGLETLNLQNKDTITFAVFILAL</sequence>
<reference evidence="1 2" key="1">
    <citation type="submission" date="2020-06" db="EMBL/GenBank/DDBJ databases">
        <authorList>
            <person name="Li R."/>
            <person name="Bekaert M."/>
        </authorList>
    </citation>
    <scope>NUCLEOTIDE SEQUENCE [LARGE SCALE GENOMIC DNA]</scope>
    <source>
        <strain evidence="2">wild</strain>
    </source>
</reference>
<accession>A0A6J8CZN8</accession>
<keyword evidence="2" id="KW-1185">Reference proteome</keyword>
<evidence type="ECO:0008006" key="3">
    <source>
        <dbReference type="Google" id="ProtNLM"/>
    </source>
</evidence>
<protein>
    <recommendedName>
        <fullName evidence="3">Reverse transcriptase domain-containing protein</fullName>
    </recommendedName>
</protein>
<evidence type="ECO:0000313" key="1">
    <source>
        <dbReference type="EMBL" id="CAC5401039.1"/>
    </source>
</evidence>
<dbReference type="EMBL" id="CACVKT020006376">
    <property type="protein sequence ID" value="CAC5401039.1"/>
    <property type="molecule type" value="Genomic_DNA"/>
</dbReference>
<dbReference type="Proteomes" id="UP000507470">
    <property type="component" value="Unassembled WGS sequence"/>
</dbReference>
<proteinExistence type="predicted"/>
<evidence type="ECO:0000313" key="2">
    <source>
        <dbReference type="Proteomes" id="UP000507470"/>
    </source>
</evidence>
<gene>
    <name evidence="1" type="ORF">MCOR_35170</name>
</gene>
<dbReference type="OrthoDB" id="10014409at2759"/>
<name>A0A6J8CZN8_MYTCO</name>